<evidence type="ECO:0000313" key="8">
    <source>
        <dbReference type="EMBL" id="CAD7690724.1"/>
    </source>
</evidence>
<dbReference type="GO" id="GO:0000027">
    <property type="term" value="P:ribosomal large subunit assembly"/>
    <property type="evidence" value="ECO:0007669"/>
    <property type="project" value="TreeGrafter"/>
</dbReference>
<comment type="similarity">
    <text evidence="2">Belongs to the universal ribosomal protein uL18 family.</text>
</comment>
<comment type="caution">
    <text evidence="8">The sequence shown here is derived from an EMBL/GenBank/DDBJ whole genome shotgun (WGS) entry which is preliminary data.</text>
</comment>
<gene>
    <name evidence="8" type="ORF">NYPRO_LOCUS23518</name>
</gene>
<dbReference type="Gene3D" id="3.30.420.100">
    <property type="match status" value="1"/>
</dbReference>
<dbReference type="InterPro" id="IPR025607">
    <property type="entry name" value="Ribosomal_uL18_C_euk"/>
</dbReference>
<dbReference type="PRINTS" id="PR00058">
    <property type="entry name" value="RIBOSOMALL5"/>
</dbReference>
<dbReference type="SUPFAM" id="SSF53137">
    <property type="entry name" value="Translational machinery components"/>
    <property type="match status" value="1"/>
</dbReference>
<keyword evidence="5" id="KW-0689">Ribosomal protein</keyword>
<evidence type="ECO:0000256" key="3">
    <source>
        <dbReference type="ARBA" id="ARBA00022490"/>
    </source>
</evidence>
<evidence type="ECO:0000256" key="1">
    <source>
        <dbReference type="ARBA" id="ARBA00004496"/>
    </source>
</evidence>
<name>A0A811ZR56_NYCPR</name>
<evidence type="ECO:0000256" key="4">
    <source>
        <dbReference type="ARBA" id="ARBA00022730"/>
    </source>
</evidence>
<keyword evidence="9" id="KW-1185">Reference proteome</keyword>
<dbReference type="PANTHER" id="PTHR23410:SF12">
    <property type="entry name" value="LARGE RIBOSOMAL SUBUNIT PROTEIN UL18"/>
    <property type="match status" value="1"/>
</dbReference>
<keyword evidence="4" id="KW-0694">RNA-binding</keyword>
<dbReference type="Pfam" id="PF17144">
    <property type="entry name" value="Ribosomal_L5e"/>
    <property type="match status" value="1"/>
</dbReference>
<evidence type="ECO:0000256" key="5">
    <source>
        <dbReference type="ARBA" id="ARBA00022980"/>
    </source>
</evidence>
<protein>
    <submittedName>
        <fullName evidence="8">(raccoon dog) hypothetical protein</fullName>
    </submittedName>
</protein>
<keyword evidence="6" id="KW-0687">Ribonucleoprotein</keyword>
<feature type="domain" description="Large ribosomal subunit protein uL18 C-terminal eukaryotes" evidence="7">
    <location>
        <begin position="167"/>
        <end position="200"/>
    </location>
</feature>
<dbReference type="Proteomes" id="UP000645828">
    <property type="component" value="Unassembled WGS sequence"/>
</dbReference>
<dbReference type="GO" id="GO:0006412">
    <property type="term" value="P:translation"/>
    <property type="evidence" value="ECO:0007669"/>
    <property type="project" value="InterPro"/>
</dbReference>
<keyword evidence="3" id="KW-0963">Cytoplasm</keyword>
<evidence type="ECO:0000256" key="6">
    <source>
        <dbReference type="ARBA" id="ARBA00023274"/>
    </source>
</evidence>
<reference evidence="8" key="1">
    <citation type="submission" date="2020-12" db="EMBL/GenBank/DDBJ databases">
        <authorList>
            <consortium name="Molecular Ecology Group"/>
        </authorList>
    </citation>
    <scope>NUCLEOTIDE SEQUENCE</scope>
    <source>
        <strain evidence="8">TBG_1078</strain>
    </source>
</reference>
<accession>A0A811ZR56</accession>
<dbReference type="AlphaFoldDB" id="A0A811ZR56"/>
<proteinExistence type="inferred from homology"/>
<dbReference type="EMBL" id="CAJHUB010000771">
    <property type="protein sequence ID" value="CAD7690724.1"/>
    <property type="molecule type" value="Genomic_DNA"/>
</dbReference>
<comment type="subcellular location">
    <subcellularLocation>
        <location evidence="1">Cytoplasm</location>
    </subcellularLocation>
</comment>
<dbReference type="InterPro" id="IPR005485">
    <property type="entry name" value="Rbsml_uL18_euk_arch"/>
</dbReference>
<dbReference type="GO" id="GO:0008097">
    <property type="term" value="F:5S rRNA binding"/>
    <property type="evidence" value="ECO:0007669"/>
    <property type="project" value="InterPro"/>
</dbReference>
<evidence type="ECO:0000256" key="2">
    <source>
        <dbReference type="ARBA" id="ARBA00007116"/>
    </source>
</evidence>
<sequence>MESKTDYCAWEQLVIQDQNKSNTSKYRMIAHVTNREIICQIVYAHSEGDMTVGTVHAHELPKYGVKAGLTTLRQHTIPACCWPTDSSVGLDETYNGQAEVTGEYNVDSIDSQPGAFTCYLKARNSLREDFGSTSMGQNVADYTHCLKEEDKDAYKKQLRRLMLLQDNQVHEKNPKKEVKKKRGNHPKMALVQKKDQITQKGDPWVAQQFSACLWPRARSWSPGIESHIRLLAWSLLLPPPVSLPLSLSLSLSVSIINQSINQSIFK</sequence>
<organism evidence="8 9">
    <name type="scientific">Nyctereutes procyonoides</name>
    <name type="common">Raccoon dog</name>
    <name type="synonym">Canis procyonoides</name>
    <dbReference type="NCBI Taxonomy" id="34880"/>
    <lineage>
        <taxon>Eukaryota</taxon>
        <taxon>Metazoa</taxon>
        <taxon>Chordata</taxon>
        <taxon>Craniata</taxon>
        <taxon>Vertebrata</taxon>
        <taxon>Euteleostomi</taxon>
        <taxon>Mammalia</taxon>
        <taxon>Eutheria</taxon>
        <taxon>Laurasiatheria</taxon>
        <taxon>Carnivora</taxon>
        <taxon>Caniformia</taxon>
        <taxon>Canidae</taxon>
        <taxon>Nyctereutes</taxon>
    </lineage>
</organism>
<evidence type="ECO:0000313" key="9">
    <source>
        <dbReference type="Proteomes" id="UP000645828"/>
    </source>
</evidence>
<dbReference type="Pfam" id="PF14204">
    <property type="entry name" value="Ribosomal_L18_c"/>
    <property type="match status" value="1"/>
</dbReference>
<dbReference type="PANTHER" id="PTHR23410">
    <property type="entry name" value="RIBOSOMAL PROTEIN L5-RELATED"/>
    <property type="match status" value="1"/>
</dbReference>
<dbReference type="GO" id="GO:0022625">
    <property type="term" value="C:cytosolic large ribosomal subunit"/>
    <property type="evidence" value="ECO:0007669"/>
    <property type="project" value="TreeGrafter"/>
</dbReference>
<dbReference type="GO" id="GO:0003735">
    <property type="term" value="F:structural constituent of ribosome"/>
    <property type="evidence" value="ECO:0007669"/>
    <property type="project" value="InterPro"/>
</dbReference>
<keyword evidence="4" id="KW-0699">rRNA-binding</keyword>
<evidence type="ECO:0000259" key="7">
    <source>
        <dbReference type="Pfam" id="PF14204"/>
    </source>
</evidence>